<organism evidence="4 5">
    <name type="scientific">Celeribacter halophilus</name>
    <dbReference type="NCBI Taxonomy" id="576117"/>
    <lineage>
        <taxon>Bacteria</taxon>
        <taxon>Pseudomonadati</taxon>
        <taxon>Pseudomonadota</taxon>
        <taxon>Alphaproteobacteria</taxon>
        <taxon>Rhodobacterales</taxon>
        <taxon>Roseobacteraceae</taxon>
        <taxon>Celeribacter</taxon>
    </lineage>
</organism>
<evidence type="ECO:0000256" key="1">
    <source>
        <dbReference type="ARBA" id="ARBA00022679"/>
    </source>
</evidence>
<evidence type="ECO:0000259" key="3">
    <source>
        <dbReference type="PROSITE" id="PS51186"/>
    </source>
</evidence>
<dbReference type="Proteomes" id="UP001169823">
    <property type="component" value="Unassembled WGS sequence"/>
</dbReference>
<dbReference type="SUPFAM" id="SSF55729">
    <property type="entry name" value="Acyl-CoA N-acyltransferases (Nat)"/>
    <property type="match status" value="1"/>
</dbReference>
<keyword evidence="2 4" id="KW-0012">Acyltransferase</keyword>
<dbReference type="EMBL" id="JAUOPJ010000006">
    <property type="protein sequence ID" value="MDO6457054.1"/>
    <property type="molecule type" value="Genomic_DNA"/>
</dbReference>
<dbReference type="Pfam" id="PF00583">
    <property type="entry name" value="Acetyltransf_1"/>
    <property type="match status" value="1"/>
</dbReference>
<accession>A0AAW7XUV8</accession>
<dbReference type="GO" id="GO:0016747">
    <property type="term" value="F:acyltransferase activity, transferring groups other than amino-acyl groups"/>
    <property type="evidence" value="ECO:0007669"/>
    <property type="project" value="InterPro"/>
</dbReference>
<reference evidence="4" key="1">
    <citation type="submission" date="2023-07" db="EMBL/GenBank/DDBJ databases">
        <title>Genome content predicts the carbon catabolic preferences of heterotrophic bacteria.</title>
        <authorList>
            <person name="Gralka M."/>
        </authorList>
    </citation>
    <scope>NUCLEOTIDE SEQUENCE</scope>
    <source>
        <strain evidence="4">I2M02</strain>
    </source>
</reference>
<name>A0AAW7XUV8_9RHOB</name>
<dbReference type="PANTHER" id="PTHR43420:SF12">
    <property type="entry name" value="N-ACETYLTRANSFERASE DOMAIN-CONTAINING PROTEIN"/>
    <property type="match status" value="1"/>
</dbReference>
<dbReference type="InterPro" id="IPR000182">
    <property type="entry name" value="GNAT_dom"/>
</dbReference>
<keyword evidence="1 4" id="KW-0808">Transferase</keyword>
<comment type="caution">
    <text evidence="4">The sequence shown here is derived from an EMBL/GenBank/DDBJ whole genome shotgun (WGS) entry which is preliminary data.</text>
</comment>
<dbReference type="RefSeq" id="WP_303483202.1">
    <property type="nucleotide sequence ID" value="NZ_JAUOPJ010000006.1"/>
</dbReference>
<dbReference type="InterPro" id="IPR016181">
    <property type="entry name" value="Acyl_CoA_acyltransferase"/>
</dbReference>
<dbReference type="InterPro" id="IPR050680">
    <property type="entry name" value="YpeA/RimI_acetyltransf"/>
</dbReference>
<dbReference type="EC" id="2.3.1.-" evidence="4"/>
<dbReference type="AlphaFoldDB" id="A0AAW7XUV8"/>
<dbReference type="CDD" id="cd04301">
    <property type="entry name" value="NAT_SF"/>
    <property type="match status" value="1"/>
</dbReference>
<proteinExistence type="predicted"/>
<evidence type="ECO:0000313" key="5">
    <source>
        <dbReference type="Proteomes" id="UP001169823"/>
    </source>
</evidence>
<sequence>MTDFTTDMLAALHAASFDTPRPWSATEFAGLLSMKGVFLTTGAGPSFALGRYVPDEVELLTIAVSPEARGRGLGRAMLRRYEAEAQNRGATQSFLEVAANNTPAISLYLSEGYSESGHRKAYYTAPDGTKIDARMFTKRINQT</sequence>
<dbReference type="Gene3D" id="3.40.630.30">
    <property type="match status" value="1"/>
</dbReference>
<evidence type="ECO:0000313" key="4">
    <source>
        <dbReference type="EMBL" id="MDO6457054.1"/>
    </source>
</evidence>
<dbReference type="PANTHER" id="PTHR43420">
    <property type="entry name" value="ACETYLTRANSFERASE"/>
    <property type="match status" value="1"/>
</dbReference>
<gene>
    <name evidence="4" type="ORF">Q4494_08205</name>
</gene>
<feature type="domain" description="N-acetyltransferase" evidence="3">
    <location>
        <begin position="1"/>
        <end position="132"/>
    </location>
</feature>
<protein>
    <submittedName>
        <fullName evidence="4">GNAT family N-acetyltransferase</fullName>
        <ecNumber evidence="4">2.3.1.-</ecNumber>
    </submittedName>
</protein>
<dbReference type="PROSITE" id="PS51186">
    <property type="entry name" value="GNAT"/>
    <property type="match status" value="1"/>
</dbReference>
<evidence type="ECO:0000256" key="2">
    <source>
        <dbReference type="ARBA" id="ARBA00023315"/>
    </source>
</evidence>